<dbReference type="KEGG" id="maq:Maqu_3952"/>
<sequence length="46" mass="5514">MKWAFIDYENVGNLRDISLSEYERIIIFLGAQQKKLDFAETKYDKL</sequence>
<dbReference type="EMBL" id="CP000516">
    <property type="protein sequence ID" value="ABM21231.1"/>
    <property type="molecule type" value="Genomic_DNA"/>
</dbReference>
<accession>A1U8B2</accession>
<gene>
    <name evidence="1" type="ordered locus">Maqu_3952</name>
</gene>
<dbReference type="HOGENOM" id="CLU_3185576_0_0_6"/>
<geneLocation type="plasmid" evidence="1 2">
    <name>pMAQU02</name>
</geneLocation>
<reference evidence="2" key="1">
    <citation type="journal article" date="2011" name="Appl. Environ. Microbiol.">
        <title>Genomic potential of Marinobacter aquaeolei, a biogeochemical 'opportunitroph'.</title>
        <authorList>
            <person name="Singer E."/>
            <person name="Webb E.A."/>
            <person name="Nelson W.C."/>
            <person name="Heidelberg J.F."/>
            <person name="Ivanova N."/>
            <person name="Pati A."/>
            <person name="Edwards K.J."/>
        </authorList>
    </citation>
    <scope>NUCLEOTIDE SEQUENCE [LARGE SCALE GENOMIC DNA]</scope>
    <source>
        <strain evidence="2">ATCC 700491 / DSM 11845 / VT8</strain>
    </source>
</reference>
<keyword evidence="1" id="KW-0614">Plasmid</keyword>
<dbReference type="AlphaFoldDB" id="A1U8B2"/>
<evidence type="ECO:0000313" key="2">
    <source>
        <dbReference type="Proteomes" id="UP000000998"/>
    </source>
</evidence>
<evidence type="ECO:0000313" key="1">
    <source>
        <dbReference type="EMBL" id="ABM21231.1"/>
    </source>
</evidence>
<evidence type="ECO:0008006" key="3">
    <source>
        <dbReference type="Google" id="ProtNLM"/>
    </source>
</evidence>
<organism evidence="1 2">
    <name type="scientific">Marinobacter nauticus (strain ATCC 700491 / DSM 11845 / VT8)</name>
    <name type="common">Marinobacter aquaeolei</name>
    <dbReference type="NCBI Taxonomy" id="351348"/>
    <lineage>
        <taxon>Bacteria</taxon>
        <taxon>Pseudomonadati</taxon>
        <taxon>Pseudomonadota</taxon>
        <taxon>Gammaproteobacteria</taxon>
        <taxon>Pseudomonadales</taxon>
        <taxon>Marinobacteraceae</taxon>
        <taxon>Marinobacter</taxon>
    </lineage>
</organism>
<name>A1U8B2_MARN8</name>
<protein>
    <recommendedName>
        <fullName evidence="3">NYN domain-containing protein</fullName>
    </recommendedName>
</protein>
<dbReference type="Proteomes" id="UP000000998">
    <property type="component" value="Plasmid pMAQU02"/>
</dbReference>
<proteinExistence type="predicted"/>